<comment type="cofactor">
    <cofactor evidence="1 20">
        <name>Mn(2+)</name>
        <dbReference type="ChEBI" id="CHEBI:29035"/>
    </cofactor>
</comment>
<sequence length="242" mass="27080">MREIIFDTETTGLDFALDRVIEIGGVEMVDRIPTGQTFHMLIHPEDRDVHPDALAIHGIGMDKLAGKPFFRDVCGEFLEFFADAKLVAHNASFDVRMINAELARLQRDPLPPHMIVDTLELAKRRHPMGPNSLDALCRRYSIDSSRRTFHGALLDSELLLDVYLELTGGRQTSLSLDSRGSGGVDSSGQALPLPVRARSLQTRLSAEEKARHYQMVQALGTDALWQRCDPAYRPTELLETTE</sequence>
<dbReference type="NCBIfam" id="NF004316">
    <property type="entry name" value="PRK05711.1"/>
    <property type="match status" value="1"/>
</dbReference>
<evidence type="ECO:0000256" key="16">
    <source>
        <dbReference type="ARBA" id="ARBA00049244"/>
    </source>
</evidence>
<dbReference type="Proteomes" id="UP000215405">
    <property type="component" value="Unassembled WGS sequence"/>
</dbReference>
<dbReference type="InterPro" id="IPR036397">
    <property type="entry name" value="RNaseH_sf"/>
</dbReference>
<keyword evidence="4 20" id="KW-0808">Transferase</keyword>
<dbReference type="GO" id="GO:0046872">
    <property type="term" value="F:metal ion binding"/>
    <property type="evidence" value="ECO:0007669"/>
    <property type="project" value="UniProtKB-KW"/>
</dbReference>
<dbReference type="GO" id="GO:0008408">
    <property type="term" value="F:3'-5' exonuclease activity"/>
    <property type="evidence" value="ECO:0007669"/>
    <property type="project" value="TreeGrafter"/>
</dbReference>
<dbReference type="EMBL" id="NBYO01000001">
    <property type="protein sequence ID" value="OXT02245.1"/>
    <property type="molecule type" value="Genomic_DNA"/>
</dbReference>
<evidence type="ECO:0000256" key="13">
    <source>
        <dbReference type="ARBA" id="ARBA00023211"/>
    </source>
</evidence>
<comment type="cofactor">
    <cofactor evidence="19">
        <name>Mg(2+)</name>
        <dbReference type="ChEBI" id="CHEBI:18420"/>
    </cofactor>
    <cofactor evidence="19">
        <name>Mn(2+)</name>
        <dbReference type="ChEBI" id="CHEBI:29035"/>
    </cofactor>
    <text evidence="19">Binds 2 divalent metal cations. Magnesium or manganese.</text>
</comment>
<organism evidence="22 23">
    <name type="scientific">Notoacmeibacter marinus</name>
    <dbReference type="NCBI Taxonomy" id="1876515"/>
    <lineage>
        <taxon>Bacteria</taxon>
        <taxon>Pseudomonadati</taxon>
        <taxon>Pseudomonadota</taxon>
        <taxon>Alphaproteobacteria</taxon>
        <taxon>Hyphomicrobiales</taxon>
        <taxon>Notoacmeibacteraceae</taxon>
        <taxon>Notoacmeibacter</taxon>
    </lineage>
</organism>
<gene>
    <name evidence="20" type="primary">dnaQ</name>
    <name evidence="22" type="ORF">B7H23_04850</name>
</gene>
<feature type="binding site" evidence="19">
    <location>
        <position position="7"/>
    </location>
    <ligand>
        <name>a divalent metal cation</name>
        <dbReference type="ChEBI" id="CHEBI:60240"/>
        <label>1</label>
        <note>catalytic</note>
    </ligand>
</feature>
<evidence type="ECO:0000256" key="7">
    <source>
        <dbReference type="ARBA" id="ARBA00022722"/>
    </source>
</evidence>
<dbReference type="PANTHER" id="PTHR30231:SF41">
    <property type="entry name" value="DNA POLYMERASE III SUBUNIT EPSILON"/>
    <property type="match status" value="1"/>
</dbReference>
<dbReference type="PANTHER" id="PTHR30231">
    <property type="entry name" value="DNA POLYMERASE III SUBUNIT EPSILON"/>
    <property type="match status" value="1"/>
</dbReference>
<keyword evidence="8 19" id="KW-0479">Metal-binding</keyword>
<keyword evidence="10 20" id="KW-0269">Exonuclease</keyword>
<evidence type="ECO:0000256" key="12">
    <source>
        <dbReference type="ARBA" id="ARBA00022932"/>
    </source>
</evidence>
<dbReference type="NCBIfam" id="TIGR00573">
    <property type="entry name" value="dnaq"/>
    <property type="match status" value="1"/>
</dbReference>
<keyword evidence="13 19" id="KW-0464">Manganese</keyword>
<dbReference type="RefSeq" id="WP_094076204.1">
    <property type="nucleotide sequence ID" value="NZ_NBYO01000001.1"/>
</dbReference>
<evidence type="ECO:0000256" key="10">
    <source>
        <dbReference type="ARBA" id="ARBA00022839"/>
    </source>
</evidence>
<keyword evidence="12 20" id="KW-0239">DNA-directed DNA polymerase</keyword>
<reference evidence="23" key="1">
    <citation type="journal article" date="2017" name="Int. J. Syst. Evol. Microbiol.">
        <title>Notoacmeibacter marinus gen. nov., sp. nov., isolated from the gut of a limpet and proposal of Notoacmeibacteraceae fam. nov. in the order Rhizobiales of the class Alphaproteobacteria.</title>
        <authorList>
            <person name="Huang Z."/>
            <person name="Guo F."/>
            <person name="Lai Q."/>
        </authorList>
    </citation>
    <scope>NUCLEOTIDE SEQUENCE [LARGE SCALE GENOMIC DNA]</scope>
    <source>
        <strain evidence="23">XMTR2A4</strain>
    </source>
</reference>
<dbReference type="GO" id="GO:0003887">
    <property type="term" value="F:DNA-directed DNA polymerase activity"/>
    <property type="evidence" value="ECO:0007669"/>
    <property type="project" value="UniProtKB-KW"/>
</dbReference>
<evidence type="ECO:0000313" key="22">
    <source>
        <dbReference type="EMBL" id="OXT02245.1"/>
    </source>
</evidence>
<feature type="binding site" evidence="18">
    <location>
        <position position="155"/>
    </location>
    <ligand>
        <name>substrate</name>
    </ligand>
</feature>
<feature type="domain" description="Exonuclease" evidence="21">
    <location>
        <begin position="2"/>
        <end position="172"/>
    </location>
</feature>
<proteinExistence type="predicted"/>
<evidence type="ECO:0000256" key="19">
    <source>
        <dbReference type="PIRSR" id="PIRSR606309-3"/>
    </source>
</evidence>
<evidence type="ECO:0000259" key="21">
    <source>
        <dbReference type="SMART" id="SM00479"/>
    </source>
</evidence>
<evidence type="ECO:0000256" key="11">
    <source>
        <dbReference type="ARBA" id="ARBA00022842"/>
    </source>
</evidence>
<dbReference type="Gene3D" id="3.30.420.10">
    <property type="entry name" value="Ribonuclease H-like superfamily/Ribonuclease H"/>
    <property type="match status" value="1"/>
</dbReference>
<dbReference type="GO" id="GO:0005829">
    <property type="term" value="C:cytosol"/>
    <property type="evidence" value="ECO:0007669"/>
    <property type="project" value="TreeGrafter"/>
</dbReference>
<comment type="subunit">
    <text evidence="15 20">DNA polymerase III contains a core (composed of alpha, epsilon and theta chains) that associates with a tau subunit. This core dimerizes to form the POLIII' complex. PolIII' associates with the gamma complex (composed of gamma, delta, delta', psi and chi chains) and with the beta chain to form the complete DNA polymerase III complex.</text>
</comment>
<comment type="caution">
    <text evidence="22">The sequence shown here is derived from an EMBL/GenBank/DDBJ whole genome shotgun (WGS) entry which is preliminary data.</text>
</comment>
<keyword evidence="11 19" id="KW-0460">Magnesium</keyword>
<keyword evidence="7 20" id="KW-0540">Nuclease</keyword>
<feature type="binding site" evidence="19">
    <location>
        <position position="155"/>
    </location>
    <ligand>
        <name>a divalent metal cation</name>
        <dbReference type="ChEBI" id="CHEBI:60240"/>
        <label>1</label>
        <note>catalytic</note>
    </ligand>
</feature>
<evidence type="ECO:0000256" key="18">
    <source>
        <dbReference type="PIRSR" id="PIRSR606309-2"/>
    </source>
</evidence>
<dbReference type="NCBIfam" id="TIGR01406">
    <property type="entry name" value="dnaQ_proteo"/>
    <property type="match status" value="1"/>
</dbReference>
<evidence type="ECO:0000256" key="17">
    <source>
        <dbReference type="PIRSR" id="PIRSR606309-1"/>
    </source>
</evidence>
<dbReference type="InterPro" id="IPR012337">
    <property type="entry name" value="RNaseH-like_sf"/>
</dbReference>
<evidence type="ECO:0000256" key="3">
    <source>
        <dbReference type="ARBA" id="ARBA00020352"/>
    </source>
</evidence>
<name>A0A231V220_9HYPH</name>
<evidence type="ECO:0000256" key="4">
    <source>
        <dbReference type="ARBA" id="ARBA00022679"/>
    </source>
</evidence>
<evidence type="ECO:0000256" key="15">
    <source>
        <dbReference type="ARBA" id="ARBA00026073"/>
    </source>
</evidence>
<evidence type="ECO:0000256" key="5">
    <source>
        <dbReference type="ARBA" id="ARBA00022695"/>
    </source>
</evidence>
<dbReference type="InterPro" id="IPR006309">
    <property type="entry name" value="DnaQ_proteo"/>
</dbReference>
<accession>A0A231V220</accession>
<keyword evidence="6 20" id="KW-0235">DNA replication</keyword>
<comment type="function">
    <text evidence="14 20">DNA polymerase III is a complex, multichain enzyme responsible for most of the replicative synthesis in bacteria. The epsilon subunit contain the editing function and is a proofreading 3'-5' exonuclease.</text>
</comment>
<keyword evidence="5 20" id="KW-0548">Nucleotidyltransferase</keyword>
<dbReference type="Pfam" id="PF00929">
    <property type="entry name" value="RNase_T"/>
    <property type="match status" value="1"/>
</dbReference>
<evidence type="ECO:0000256" key="14">
    <source>
        <dbReference type="ARBA" id="ARBA00025483"/>
    </source>
</evidence>
<keyword evidence="23" id="KW-1185">Reference proteome</keyword>
<protein>
    <recommendedName>
        <fullName evidence="3 20">DNA polymerase III subunit epsilon</fullName>
        <ecNumber evidence="2 20">2.7.7.7</ecNumber>
    </recommendedName>
</protein>
<evidence type="ECO:0000256" key="9">
    <source>
        <dbReference type="ARBA" id="ARBA00022801"/>
    </source>
</evidence>
<dbReference type="GO" id="GO:0045004">
    <property type="term" value="P:DNA replication proofreading"/>
    <property type="evidence" value="ECO:0007669"/>
    <property type="project" value="TreeGrafter"/>
</dbReference>
<dbReference type="AlphaFoldDB" id="A0A231V220"/>
<feature type="binding site" evidence="18">
    <location>
        <position position="57"/>
    </location>
    <ligand>
        <name>substrate</name>
    </ligand>
</feature>
<keyword evidence="9 20" id="KW-0378">Hydrolase</keyword>
<dbReference type="SMART" id="SM00479">
    <property type="entry name" value="EXOIII"/>
    <property type="match status" value="1"/>
</dbReference>
<evidence type="ECO:0000256" key="8">
    <source>
        <dbReference type="ARBA" id="ARBA00022723"/>
    </source>
</evidence>
<dbReference type="GO" id="GO:0003677">
    <property type="term" value="F:DNA binding"/>
    <property type="evidence" value="ECO:0007669"/>
    <property type="project" value="InterPro"/>
</dbReference>
<dbReference type="SUPFAM" id="SSF53098">
    <property type="entry name" value="Ribonuclease H-like"/>
    <property type="match status" value="1"/>
</dbReference>
<evidence type="ECO:0000256" key="1">
    <source>
        <dbReference type="ARBA" id="ARBA00001936"/>
    </source>
</evidence>
<feature type="binding site" evidence="18">
    <location>
        <position position="7"/>
    </location>
    <ligand>
        <name>substrate</name>
    </ligand>
</feature>
<dbReference type="InterPro" id="IPR013520">
    <property type="entry name" value="Ribonucl_H"/>
</dbReference>
<feature type="binding site" evidence="18">
    <location>
        <position position="9"/>
    </location>
    <ligand>
        <name>substrate</name>
    </ligand>
</feature>
<evidence type="ECO:0000256" key="20">
    <source>
        <dbReference type="RuleBase" id="RU364087"/>
    </source>
</evidence>
<evidence type="ECO:0000256" key="2">
    <source>
        <dbReference type="ARBA" id="ARBA00012417"/>
    </source>
</evidence>
<evidence type="ECO:0000313" key="23">
    <source>
        <dbReference type="Proteomes" id="UP000215405"/>
    </source>
</evidence>
<dbReference type="FunFam" id="3.30.420.10:FF:000012">
    <property type="entry name" value="DNA polymerase III subunit epsilon"/>
    <property type="match status" value="1"/>
</dbReference>
<feature type="active site" description="Proton acceptor" evidence="17">
    <location>
        <position position="150"/>
    </location>
</feature>
<dbReference type="InterPro" id="IPR006054">
    <property type="entry name" value="DnaQ"/>
</dbReference>
<comment type="catalytic activity">
    <reaction evidence="16 20">
        <text>DNA(n) + a 2'-deoxyribonucleoside 5'-triphosphate = DNA(n+1) + diphosphate</text>
        <dbReference type="Rhea" id="RHEA:22508"/>
        <dbReference type="Rhea" id="RHEA-COMP:17339"/>
        <dbReference type="Rhea" id="RHEA-COMP:17340"/>
        <dbReference type="ChEBI" id="CHEBI:33019"/>
        <dbReference type="ChEBI" id="CHEBI:61560"/>
        <dbReference type="ChEBI" id="CHEBI:173112"/>
        <dbReference type="EC" id="2.7.7.7"/>
    </reaction>
</comment>
<feature type="binding site" evidence="19">
    <location>
        <position position="9"/>
    </location>
    <ligand>
        <name>a divalent metal cation</name>
        <dbReference type="ChEBI" id="CHEBI:60240"/>
        <label>1</label>
        <note>catalytic</note>
    </ligand>
</feature>
<dbReference type="CDD" id="cd06131">
    <property type="entry name" value="DNA_pol_III_epsilon_Ecoli_like"/>
    <property type="match status" value="1"/>
</dbReference>
<dbReference type="EC" id="2.7.7.7" evidence="2 20"/>
<evidence type="ECO:0000256" key="6">
    <source>
        <dbReference type="ARBA" id="ARBA00022705"/>
    </source>
</evidence>